<accession>A0AAN9N6V3</accession>
<comment type="similarity">
    <text evidence="1">Belongs to the PPR family. P subfamily.</text>
</comment>
<dbReference type="Pfam" id="PF13041">
    <property type="entry name" value="PPR_2"/>
    <property type="match status" value="1"/>
</dbReference>
<keyword evidence="5" id="KW-1185">Reference proteome</keyword>
<proteinExistence type="inferred from homology"/>
<dbReference type="AlphaFoldDB" id="A0AAN9N6V3"/>
<name>A0AAN9N6V3_PHACN</name>
<dbReference type="PANTHER" id="PTHR47941">
    <property type="entry name" value="PENTATRICOPEPTIDE REPEAT-CONTAINING PROTEIN 3, MITOCHONDRIAL"/>
    <property type="match status" value="1"/>
</dbReference>
<dbReference type="Gene3D" id="1.25.40.10">
    <property type="entry name" value="Tetratricopeptide repeat domain"/>
    <property type="match status" value="1"/>
</dbReference>
<keyword evidence="2" id="KW-0677">Repeat</keyword>
<dbReference type="NCBIfam" id="TIGR00756">
    <property type="entry name" value="PPR"/>
    <property type="match status" value="1"/>
</dbReference>
<evidence type="ECO:0000256" key="1">
    <source>
        <dbReference type="ARBA" id="ARBA00007626"/>
    </source>
</evidence>
<dbReference type="Pfam" id="PF01535">
    <property type="entry name" value="PPR"/>
    <property type="match status" value="1"/>
</dbReference>
<evidence type="ECO:0000256" key="2">
    <source>
        <dbReference type="ARBA" id="ARBA00022737"/>
    </source>
</evidence>
<dbReference type="EMBL" id="JAYMYR010000004">
    <property type="protein sequence ID" value="KAK7367785.1"/>
    <property type="molecule type" value="Genomic_DNA"/>
</dbReference>
<organism evidence="4 5">
    <name type="scientific">Phaseolus coccineus</name>
    <name type="common">Scarlet runner bean</name>
    <name type="synonym">Phaseolus multiflorus</name>
    <dbReference type="NCBI Taxonomy" id="3886"/>
    <lineage>
        <taxon>Eukaryota</taxon>
        <taxon>Viridiplantae</taxon>
        <taxon>Streptophyta</taxon>
        <taxon>Embryophyta</taxon>
        <taxon>Tracheophyta</taxon>
        <taxon>Spermatophyta</taxon>
        <taxon>Magnoliopsida</taxon>
        <taxon>eudicotyledons</taxon>
        <taxon>Gunneridae</taxon>
        <taxon>Pentapetalae</taxon>
        <taxon>rosids</taxon>
        <taxon>fabids</taxon>
        <taxon>Fabales</taxon>
        <taxon>Fabaceae</taxon>
        <taxon>Papilionoideae</taxon>
        <taxon>50 kb inversion clade</taxon>
        <taxon>NPAAA clade</taxon>
        <taxon>indigoferoid/millettioid clade</taxon>
        <taxon>Phaseoleae</taxon>
        <taxon>Phaseolus</taxon>
    </lineage>
</organism>
<comment type="caution">
    <text evidence="4">The sequence shown here is derived from an EMBL/GenBank/DDBJ whole genome shotgun (WGS) entry which is preliminary data.</text>
</comment>
<dbReference type="InterPro" id="IPR002885">
    <property type="entry name" value="PPR_rpt"/>
</dbReference>
<feature type="repeat" description="PPR" evidence="3">
    <location>
        <begin position="204"/>
        <end position="238"/>
    </location>
</feature>
<gene>
    <name evidence="4" type="ORF">VNO80_09803</name>
</gene>
<dbReference type="InterPro" id="IPR011990">
    <property type="entry name" value="TPR-like_helical_dom_sf"/>
</dbReference>
<reference evidence="4 5" key="1">
    <citation type="submission" date="2024-01" db="EMBL/GenBank/DDBJ databases">
        <title>The genomes of 5 underutilized Papilionoideae crops provide insights into root nodulation and disease resistanc.</title>
        <authorList>
            <person name="Jiang F."/>
        </authorList>
    </citation>
    <scope>NUCLEOTIDE SEQUENCE [LARGE SCALE GENOMIC DNA]</scope>
    <source>
        <strain evidence="4">JINMINGXINNONG_FW02</strain>
        <tissue evidence="4">Leaves</tissue>
    </source>
</reference>
<evidence type="ECO:0000313" key="4">
    <source>
        <dbReference type="EMBL" id="KAK7367785.1"/>
    </source>
</evidence>
<evidence type="ECO:0000256" key="3">
    <source>
        <dbReference type="PROSITE-ProRule" id="PRU00708"/>
    </source>
</evidence>
<evidence type="ECO:0000313" key="5">
    <source>
        <dbReference type="Proteomes" id="UP001374584"/>
    </source>
</evidence>
<evidence type="ECO:0008006" key="6">
    <source>
        <dbReference type="Google" id="ProtNLM"/>
    </source>
</evidence>
<dbReference type="Proteomes" id="UP001374584">
    <property type="component" value="Unassembled WGS sequence"/>
</dbReference>
<dbReference type="PROSITE" id="PS51375">
    <property type="entry name" value="PPR"/>
    <property type="match status" value="1"/>
</dbReference>
<protein>
    <recommendedName>
        <fullName evidence="6">Pentatricopeptide repeat-containing protein</fullName>
    </recommendedName>
</protein>
<sequence length="296" mass="32879">MLKPKCTSTMMDDHLPPLKRTVRALPPVETMSSSSNDLSNSLSLPPWCGIFPSLQSCNRASLSPRGATAADNVEDQAAEHAEVPACEGRWLGEKRVEVTAPHRSTTSSTSRPVCMTTTRYRPLVGRMQSLRYGPTHRTFTILGKRYAANGKPHRAVRTFLSMLEHNCCQDLNSFNIVLDVLYKSKCMEMTHTLVKTFKSRFRLDSVSYNIITNGYCLIKHMSMVLQVLKEMVQRGINLTMVTYNTLLKGGGSLGDGEEGVVCVEDGDVGEVDKGLEMFGKMKNEPCFPNLDMPIHA</sequence>